<keyword evidence="1" id="KW-1133">Transmembrane helix</keyword>
<protein>
    <recommendedName>
        <fullName evidence="2">DUF4350 domain-containing protein</fullName>
    </recommendedName>
</protein>
<dbReference type="Pfam" id="PF14258">
    <property type="entry name" value="DUF4350"/>
    <property type="match status" value="1"/>
</dbReference>
<keyword evidence="4" id="KW-1185">Reference proteome</keyword>
<feature type="domain" description="DUF4350" evidence="2">
    <location>
        <begin position="76"/>
        <end position="220"/>
    </location>
</feature>
<feature type="transmembrane region" description="Helical" evidence="1">
    <location>
        <begin position="255"/>
        <end position="273"/>
    </location>
</feature>
<dbReference type="Proteomes" id="UP000190150">
    <property type="component" value="Unassembled WGS sequence"/>
</dbReference>
<evidence type="ECO:0000313" key="4">
    <source>
        <dbReference type="Proteomes" id="UP000190150"/>
    </source>
</evidence>
<dbReference type="InterPro" id="IPR025646">
    <property type="entry name" value="DUF4350"/>
</dbReference>
<evidence type="ECO:0000259" key="2">
    <source>
        <dbReference type="Pfam" id="PF14258"/>
    </source>
</evidence>
<dbReference type="AlphaFoldDB" id="A0A1T5GGJ9"/>
<gene>
    <name evidence="3" type="ORF">SAMN05660841_04023</name>
</gene>
<keyword evidence="1" id="KW-0472">Membrane</keyword>
<proteinExistence type="predicted"/>
<dbReference type="STRING" id="1513896.SAMN05660841_04023"/>
<evidence type="ECO:0000313" key="3">
    <source>
        <dbReference type="EMBL" id="SKC07516.1"/>
    </source>
</evidence>
<reference evidence="4" key="1">
    <citation type="submission" date="2017-02" db="EMBL/GenBank/DDBJ databases">
        <authorList>
            <person name="Varghese N."/>
            <person name="Submissions S."/>
        </authorList>
    </citation>
    <scope>NUCLEOTIDE SEQUENCE [LARGE SCALE GENOMIC DNA]</scope>
    <source>
        <strain evidence="4">DSM 24091</strain>
    </source>
</reference>
<dbReference type="EMBL" id="FUZF01000025">
    <property type="protein sequence ID" value="SKC07516.1"/>
    <property type="molecule type" value="Genomic_DNA"/>
</dbReference>
<organism evidence="3 4">
    <name type="scientific">Sphingobacterium nematocida</name>
    <dbReference type="NCBI Taxonomy" id="1513896"/>
    <lineage>
        <taxon>Bacteria</taxon>
        <taxon>Pseudomonadati</taxon>
        <taxon>Bacteroidota</taxon>
        <taxon>Sphingobacteriia</taxon>
        <taxon>Sphingobacteriales</taxon>
        <taxon>Sphingobacteriaceae</taxon>
        <taxon>Sphingobacterium</taxon>
    </lineage>
</organism>
<evidence type="ECO:0000256" key="1">
    <source>
        <dbReference type="SAM" id="Phobius"/>
    </source>
</evidence>
<accession>A0A1T5GGJ9</accession>
<keyword evidence="1" id="KW-0812">Transmembrane</keyword>
<name>A0A1T5GGJ9_9SPHI</name>
<sequence>MSLLFVVALGIAIIDAGAKRPIDWSKSYNFRDKIPYGLFVFRSELPQILGSERSYSDFGESMYELIAQLDSMQDYRRSILDIYPNIGYDQVDAKVVLSYIREGGEVFLSGEYLGEQLLDTLGIQVETLRETLFMPTDKNISYSLEGDTSRIHLAKAMGFRVFSKLDAKTCTILGQLHARGRAIPNFVRVSLGKGTLYLHLLPEVFTNYHLLQKGGYEYASKAVQAIQGDKVVLSDYYFESEQSRTPLRVILTNPGFYQAWYLLLFGLLVLFVFKSKREQRAVKIVKPEQNLSKEFAKTIGTLYYENGHPGNIIHKKIDYFLYTIRSNYQVETMNLLDEKFLRVLSLKTAVSVEETTALFSFIHECKSRNDFTIEEVKKVNRRIEEFKSKANII</sequence>